<evidence type="ECO:0000313" key="5">
    <source>
        <dbReference type="Proteomes" id="UP000586042"/>
    </source>
</evidence>
<dbReference type="InterPro" id="IPR002213">
    <property type="entry name" value="UDP_glucos_trans"/>
</dbReference>
<accession>A0A7Y6IDC7</accession>
<feature type="domain" description="Erythromycin biosynthesis protein CIII-like C-terminal" evidence="3">
    <location>
        <begin position="264"/>
        <end position="378"/>
    </location>
</feature>
<dbReference type="FunFam" id="3.40.50.2000:FF:000072">
    <property type="entry name" value="Glycosyl transferase"/>
    <property type="match status" value="1"/>
</dbReference>
<evidence type="ECO:0000313" key="4">
    <source>
        <dbReference type="EMBL" id="NUW34779.1"/>
    </source>
</evidence>
<comment type="similarity">
    <text evidence="1">Belongs to the UDP-glycosyltransferase family.</text>
</comment>
<organism evidence="4 5">
    <name type="scientific">Nonomuraea montanisoli</name>
    <dbReference type="NCBI Taxonomy" id="2741721"/>
    <lineage>
        <taxon>Bacteria</taxon>
        <taxon>Bacillati</taxon>
        <taxon>Actinomycetota</taxon>
        <taxon>Actinomycetes</taxon>
        <taxon>Streptosporangiales</taxon>
        <taxon>Streptosporangiaceae</taxon>
        <taxon>Nonomuraea</taxon>
    </lineage>
</organism>
<protein>
    <submittedName>
        <fullName evidence="4">Glycosyl transferase</fullName>
    </submittedName>
</protein>
<dbReference type="PANTHER" id="PTHR48050">
    <property type="entry name" value="STEROL 3-BETA-GLUCOSYLTRANSFERASE"/>
    <property type="match status" value="1"/>
</dbReference>
<evidence type="ECO:0000256" key="2">
    <source>
        <dbReference type="ARBA" id="ARBA00022679"/>
    </source>
</evidence>
<keyword evidence="2 4" id="KW-0808">Transferase</keyword>
<reference evidence="4 5" key="1">
    <citation type="submission" date="2020-06" db="EMBL/GenBank/DDBJ databases">
        <title>Nonomuraea sp. SMC257, a novel actinomycete isolated from soil.</title>
        <authorList>
            <person name="Chanama M."/>
        </authorList>
    </citation>
    <scope>NUCLEOTIDE SEQUENCE [LARGE SCALE GENOMIC DNA]</scope>
    <source>
        <strain evidence="4 5">SMC257</strain>
    </source>
</reference>
<proteinExistence type="inferred from homology"/>
<dbReference type="RefSeq" id="WP_175592244.1">
    <property type="nucleotide sequence ID" value="NZ_JABWGN010000010.1"/>
</dbReference>
<evidence type="ECO:0000259" key="3">
    <source>
        <dbReference type="Pfam" id="PF06722"/>
    </source>
</evidence>
<dbReference type="InterPro" id="IPR050426">
    <property type="entry name" value="Glycosyltransferase_28"/>
</dbReference>
<dbReference type="PANTHER" id="PTHR48050:SF13">
    <property type="entry name" value="STEROL 3-BETA-GLUCOSYLTRANSFERASE UGT80A2"/>
    <property type="match status" value="1"/>
</dbReference>
<evidence type="ECO:0000256" key="1">
    <source>
        <dbReference type="ARBA" id="ARBA00009995"/>
    </source>
</evidence>
<keyword evidence="5" id="KW-1185">Reference proteome</keyword>
<gene>
    <name evidence="4" type="ORF">HTZ77_25595</name>
</gene>
<dbReference type="InterPro" id="IPR006326">
    <property type="entry name" value="UDPGT_MGT-like"/>
</dbReference>
<comment type="caution">
    <text evidence="4">The sequence shown here is derived from an EMBL/GenBank/DDBJ whole genome shotgun (WGS) entry which is preliminary data.</text>
</comment>
<name>A0A7Y6IDC7_9ACTN</name>
<dbReference type="InterPro" id="IPR010610">
    <property type="entry name" value="EryCIII-like_C"/>
</dbReference>
<dbReference type="GO" id="GO:0017000">
    <property type="term" value="P:antibiotic biosynthetic process"/>
    <property type="evidence" value="ECO:0007669"/>
    <property type="project" value="UniProtKB-ARBA"/>
</dbReference>
<dbReference type="SUPFAM" id="SSF53756">
    <property type="entry name" value="UDP-Glycosyltransferase/glycogen phosphorylase"/>
    <property type="match status" value="1"/>
</dbReference>
<dbReference type="Gene3D" id="3.40.50.2000">
    <property type="entry name" value="Glycogen Phosphorylase B"/>
    <property type="match status" value="2"/>
</dbReference>
<dbReference type="CDD" id="cd03784">
    <property type="entry name" value="GT1_Gtf-like"/>
    <property type="match status" value="1"/>
</dbReference>
<dbReference type="Pfam" id="PF06722">
    <property type="entry name" value="EryCIII-like_C"/>
    <property type="match status" value="1"/>
</dbReference>
<dbReference type="AlphaFoldDB" id="A0A7Y6IDC7"/>
<dbReference type="NCBIfam" id="TIGR01426">
    <property type="entry name" value="MGT"/>
    <property type="match status" value="1"/>
</dbReference>
<dbReference type="Proteomes" id="UP000586042">
    <property type="component" value="Unassembled WGS sequence"/>
</dbReference>
<dbReference type="GO" id="GO:0016758">
    <property type="term" value="F:hexosyltransferase activity"/>
    <property type="evidence" value="ECO:0007669"/>
    <property type="project" value="InterPro"/>
</dbReference>
<sequence length="401" mass="43426">MTRHYLFMCQPDHGHVIPSLAVVAELVRRGHRVTYLTGGGMAPLVEETGAGLLCYDSLYAGADLRALESDPLALVSLFLDESRAMLDAADQYLADHPDLRPDLVVYDLTVLHAGRVLARKLGVPATQLIPIFASNEQYSFLGSVYAGRDADPGMPAWVDDMLARTRALAAGHGVEADPAELWWEVQDSNLVSLPRSFQPAGDTFDERFAFVGPCLGERGFLSGWEPPDDGLPIALLTFGTVAAGRPELFRTCVRAFAELPWRGVVTLPPGMDPGYLGPLPPTMEVRRWVSHVSVLRHATVAVTHGGLGTAMEALYWGCPMVVVPATPIDRVAARRVEELGVGRALDPEALTPERLVEAVLAVAGDERVRRRAQAIRGDIRRAGGTTRAADLLEGRLTEVMA</sequence>
<dbReference type="GO" id="GO:0008194">
    <property type="term" value="F:UDP-glycosyltransferase activity"/>
    <property type="evidence" value="ECO:0007669"/>
    <property type="project" value="InterPro"/>
</dbReference>
<dbReference type="EMBL" id="JABWGN010000010">
    <property type="protein sequence ID" value="NUW34779.1"/>
    <property type="molecule type" value="Genomic_DNA"/>
</dbReference>